<dbReference type="OrthoDB" id="266020at2759"/>
<dbReference type="SMART" id="SM00360">
    <property type="entry name" value="RRM"/>
    <property type="match status" value="2"/>
</dbReference>
<dbReference type="GO" id="GO:0003723">
    <property type="term" value="F:RNA binding"/>
    <property type="evidence" value="ECO:0007669"/>
    <property type="project" value="UniProtKB-UniRule"/>
</dbReference>
<dbReference type="InterPro" id="IPR035979">
    <property type="entry name" value="RBD_domain_sf"/>
</dbReference>
<reference evidence="4" key="3">
    <citation type="submission" date="2025-07" db="EMBL/GenBank/DDBJ databases">
        <authorList>
            <consortium name="NCBI Genome Project"/>
        </authorList>
    </citation>
    <scope>NUCLEOTIDE SEQUENCE</scope>
    <source>
        <strain evidence="4">CBS432</strain>
    </source>
</reference>
<name>A0A8B8ULS3_SACPA</name>
<keyword evidence="1" id="KW-0694">RNA-binding</keyword>
<feature type="compositionally biased region" description="Basic and acidic residues" evidence="2">
    <location>
        <begin position="206"/>
        <end position="222"/>
    </location>
</feature>
<evidence type="ECO:0000256" key="1">
    <source>
        <dbReference type="PROSITE-ProRule" id="PRU00176"/>
    </source>
</evidence>
<dbReference type="VEuPathDB" id="FungiDB:SPAR_B02190"/>
<feature type="domain" description="RRM" evidence="3">
    <location>
        <begin position="230"/>
        <end position="301"/>
    </location>
</feature>
<dbReference type="PROSITE" id="PS50102">
    <property type="entry name" value="RRM"/>
    <property type="match status" value="2"/>
</dbReference>
<evidence type="ECO:0000313" key="4">
    <source>
        <dbReference type="RefSeq" id="XP_033764712.1"/>
    </source>
</evidence>
<dbReference type="CDD" id="cd12247">
    <property type="entry name" value="RRM2_U1A_like"/>
    <property type="match status" value="1"/>
</dbReference>
<sequence length="301" mass="34837">MSALYFQNLPNRPVNKENYTRLLLKYINPNNKYAINSSLPLPRNKLLTAQTDSQPLMLLDDQIGLLEVSISRSSKMSNQAFLTFATQDEANGFLNKYTTTELKFQGRKIRIEKARTNSLLGLSIEMQKKKKNGKDHYLGLKKVLKTRKLKRKLRSDDMYAKKFKLKRQVRRLKHKLRLKKIEEAEINKIVKEFKTHRLENIQSQQEKPKQSQEPLKRAKVSDTMENPPNKVLLVQNLPSGTTEQLLSQIFGNEALVEIRLVSVRNLAFVEYRTVTDATKMKNQLGSIYKLQNSDVTIGFAK</sequence>
<feature type="domain" description="RRM" evidence="3">
    <location>
        <begin position="2"/>
        <end position="116"/>
    </location>
</feature>
<proteinExistence type="predicted"/>
<reference evidence="4" key="1">
    <citation type="journal article" date="2017" name="Nat. Genet.">
        <title>Contrasting evolutionary genome dynamics between domesticated and wild yeasts.</title>
        <authorList>
            <person name="Yue J.X."/>
            <person name="Li J."/>
            <person name="Aigrain L."/>
            <person name="Hallin J."/>
            <person name="Persson K."/>
            <person name="Oliver K."/>
            <person name="Bergstrom A."/>
            <person name="Coupland P."/>
            <person name="Warringer J."/>
            <person name="Lagomarsino M.C."/>
            <person name="Fischer G."/>
            <person name="Durbin R."/>
            <person name="Liti G."/>
        </authorList>
    </citation>
    <scope>NUCLEOTIDE SEQUENCE</scope>
    <source>
        <strain evidence="4">CBS432</strain>
    </source>
</reference>
<reference evidence="4" key="4">
    <citation type="submission" date="2025-08" db="UniProtKB">
        <authorList>
            <consortium name="RefSeq"/>
        </authorList>
    </citation>
    <scope>IDENTIFICATION</scope>
    <source>
        <strain evidence="4">CBS432</strain>
    </source>
</reference>
<dbReference type="KEGG" id="spao:SPAR_B02190"/>
<dbReference type="Pfam" id="PF00076">
    <property type="entry name" value="RRM_1"/>
    <property type="match status" value="1"/>
</dbReference>
<organism evidence="4">
    <name type="scientific">Saccharomyces paradoxus</name>
    <name type="common">Yeast</name>
    <name type="synonym">Saccharomyces douglasii</name>
    <dbReference type="NCBI Taxonomy" id="27291"/>
    <lineage>
        <taxon>Eukaryota</taxon>
        <taxon>Fungi</taxon>
        <taxon>Dikarya</taxon>
        <taxon>Ascomycota</taxon>
        <taxon>Saccharomycotina</taxon>
        <taxon>Saccharomycetes</taxon>
        <taxon>Saccharomycetales</taxon>
        <taxon>Saccharomycetaceae</taxon>
        <taxon>Saccharomyces</taxon>
    </lineage>
</organism>
<dbReference type="RefSeq" id="XP_033764712.1">
    <property type="nucleotide sequence ID" value="XM_033908821.1"/>
</dbReference>
<dbReference type="Gene3D" id="3.30.70.330">
    <property type="match status" value="2"/>
</dbReference>
<dbReference type="SUPFAM" id="SSF54928">
    <property type="entry name" value="RNA-binding domain, RBD"/>
    <property type="match status" value="2"/>
</dbReference>
<reference evidence="4" key="2">
    <citation type="submission" date="2020-01" db="EMBL/GenBank/DDBJ databases">
        <title>Population-level Yeast Reference Genomes.</title>
        <authorList>
            <person name="Yue J.-X."/>
        </authorList>
    </citation>
    <scope>NUCLEOTIDE SEQUENCE</scope>
    <source>
        <strain evidence="4">CBS432</strain>
    </source>
</reference>
<feature type="region of interest" description="Disordered" evidence="2">
    <location>
        <begin position="201"/>
        <end position="223"/>
    </location>
</feature>
<evidence type="ECO:0000259" key="3">
    <source>
        <dbReference type="PROSITE" id="PS50102"/>
    </source>
</evidence>
<evidence type="ECO:0000256" key="2">
    <source>
        <dbReference type="SAM" id="MobiDB-lite"/>
    </source>
</evidence>
<gene>
    <name evidence="4" type="primary">MUD1</name>
    <name evidence="4" type="ORF">SPAR_B02190</name>
</gene>
<accession>A0A8B8ULS3</accession>
<dbReference type="InterPro" id="IPR000504">
    <property type="entry name" value="RRM_dom"/>
</dbReference>
<dbReference type="FunFam" id="3.30.70.330:FF:001215">
    <property type="entry name" value="Mud1p"/>
    <property type="match status" value="1"/>
</dbReference>
<dbReference type="GeneID" id="54628903"/>
<protein>
    <submittedName>
        <fullName evidence="4">Mud1p</fullName>
    </submittedName>
</protein>
<dbReference type="InterPro" id="IPR012677">
    <property type="entry name" value="Nucleotide-bd_a/b_plait_sf"/>
</dbReference>
<dbReference type="AlphaFoldDB" id="A0A8B8ULS3"/>